<dbReference type="GO" id="GO:0008889">
    <property type="term" value="F:glycerophosphodiester phosphodiesterase activity"/>
    <property type="evidence" value="ECO:0007669"/>
    <property type="project" value="UniProtKB-EC"/>
</dbReference>
<dbReference type="PANTHER" id="PTHR46211">
    <property type="entry name" value="GLYCEROPHOSPHORYL DIESTER PHOSPHODIESTERASE"/>
    <property type="match status" value="1"/>
</dbReference>
<sequence>MGKGANKSGGLGRIRRGIPHLPHLVALHKKRLSAPMVRGTLTSMPVRFFAHRGLSAQAPENTMASFRAARAAGYEWIETDISITADGELVLFHDDTLDRTTNGSGPLATRTLAELTQLDAGSWFAPEFTGEPIPRLRDLLDFAQEAGMGLNLELKVNPRGLSGNANTVAAAKVLAEIAPYDSSHLLISSFDHDLLRYVHRLAPHLQLGALVEGPWWQSNWRELLESLGGAALHPSNTGLDGAAIAHVREEGFEVNVWTVNDQRRMQELIFWGASGIFSDTALVPYYPHQPIALER</sequence>
<dbReference type="Gene3D" id="3.20.20.190">
    <property type="entry name" value="Phosphatidylinositol (PI) phosphodiesterase"/>
    <property type="match status" value="1"/>
</dbReference>
<organism evidence="2 3">
    <name type="scientific">Actinobaculum suis</name>
    <dbReference type="NCBI Taxonomy" id="1657"/>
    <lineage>
        <taxon>Bacteria</taxon>
        <taxon>Bacillati</taxon>
        <taxon>Actinomycetota</taxon>
        <taxon>Actinomycetes</taxon>
        <taxon>Actinomycetales</taxon>
        <taxon>Actinomycetaceae</taxon>
        <taxon>Actinobaculum</taxon>
    </lineage>
</organism>
<protein>
    <submittedName>
        <fullName evidence="2">Glycerophosphodiester phosphodiesterase</fullName>
        <ecNumber evidence="2">3.1.4.46</ecNumber>
    </submittedName>
</protein>
<accession>A0A7Z8Y9A5</accession>
<dbReference type="SUPFAM" id="SSF51695">
    <property type="entry name" value="PLC-like phosphodiesterases"/>
    <property type="match status" value="1"/>
</dbReference>
<evidence type="ECO:0000259" key="1">
    <source>
        <dbReference type="PROSITE" id="PS51704"/>
    </source>
</evidence>
<dbReference type="EMBL" id="UYIO01000001">
    <property type="protein sequence ID" value="VDG76404.1"/>
    <property type="molecule type" value="Genomic_DNA"/>
</dbReference>
<gene>
    <name evidence="2" type="primary">ugpQ_1</name>
    <name evidence="2" type="ORF">NCTC10327_01046</name>
</gene>
<evidence type="ECO:0000313" key="3">
    <source>
        <dbReference type="Proteomes" id="UP000269974"/>
    </source>
</evidence>
<feature type="domain" description="GP-PDE" evidence="1">
    <location>
        <begin position="46"/>
        <end position="288"/>
    </location>
</feature>
<dbReference type="EC" id="3.1.4.46" evidence="2"/>
<dbReference type="PANTHER" id="PTHR46211:SF1">
    <property type="entry name" value="GLYCEROPHOSPHODIESTER PHOSPHODIESTERASE, CYTOPLASMIC"/>
    <property type="match status" value="1"/>
</dbReference>
<comment type="caution">
    <text evidence="2">The sequence shown here is derived from an EMBL/GenBank/DDBJ whole genome shotgun (WGS) entry which is preliminary data.</text>
</comment>
<reference evidence="2 3" key="1">
    <citation type="submission" date="2018-11" db="EMBL/GenBank/DDBJ databases">
        <authorList>
            <consortium name="Pathogen Informatics"/>
        </authorList>
    </citation>
    <scope>NUCLEOTIDE SEQUENCE [LARGE SCALE GENOMIC DNA]</scope>
    <source>
        <strain evidence="2 3">NCTC10327</strain>
    </source>
</reference>
<dbReference type="GO" id="GO:0006629">
    <property type="term" value="P:lipid metabolic process"/>
    <property type="evidence" value="ECO:0007669"/>
    <property type="project" value="InterPro"/>
</dbReference>
<dbReference type="AlphaFoldDB" id="A0A7Z8Y9A5"/>
<evidence type="ECO:0000313" key="2">
    <source>
        <dbReference type="EMBL" id="VDG76404.1"/>
    </source>
</evidence>
<dbReference type="PROSITE" id="PS51704">
    <property type="entry name" value="GP_PDE"/>
    <property type="match status" value="1"/>
</dbReference>
<name>A0A7Z8Y9A5_9ACTO</name>
<dbReference type="InterPro" id="IPR030395">
    <property type="entry name" value="GP_PDE_dom"/>
</dbReference>
<dbReference type="Pfam" id="PF03009">
    <property type="entry name" value="GDPD"/>
    <property type="match status" value="1"/>
</dbReference>
<keyword evidence="2" id="KW-0378">Hydrolase</keyword>
<proteinExistence type="predicted"/>
<dbReference type="InterPro" id="IPR017946">
    <property type="entry name" value="PLC-like_Pdiesterase_TIM-brl"/>
</dbReference>
<dbReference type="Proteomes" id="UP000269974">
    <property type="component" value="Unassembled WGS sequence"/>
</dbReference>